<accession>A0A367WW43</accession>
<reference evidence="1 2" key="1">
    <citation type="submission" date="2014-07" db="EMBL/GenBank/DDBJ databases">
        <title>Draft genome sequence of Thalassospira profundimaris PR54-5.</title>
        <authorList>
            <person name="Lai Q."/>
            <person name="Shao Z."/>
        </authorList>
    </citation>
    <scope>NUCLEOTIDE SEQUENCE [LARGE SCALE GENOMIC DNA]</scope>
    <source>
        <strain evidence="1 2">PR54-5</strain>
    </source>
</reference>
<sequence>MSREYQTGYYAYQSGDFSEARQQWEIAALNDDPYAQYALGLLNYRGDMGRPDYPEAVKWFQKAARANHSGAIYYIGLLYYNGHGVNYDQFRTTEYFKRALQADPGNGDAAFLTGTQYFHGRGVRQNFVEAAHYFELGAKADNHAAQFMYGALLERGWGQEENQAEAYYWLRRATLGPITLPPGLNLETPMDPMAAVSALEARLRPEEITRIDKRLQTEGFIPN</sequence>
<dbReference type="Proteomes" id="UP000252255">
    <property type="component" value="Unassembled WGS sequence"/>
</dbReference>
<dbReference type="OrthoDB" id="7365010at2"/>
<dbReference type="PANTHER" id="PTHR43628">
    <property type="entry name" value="ACTIVATOR OF C KINASE PROTEIN 1-RELATED"/>
    <property type="match status" value="1"/>
</dbReference>
<name>A0A367WW43_9PROT</name>
<proteinExistence type="predicted"/>
<dbReference type="EMBL" id="JPWI01000007">
    <property type="protein sequence ID" value="RCK45429.1"/>
    <property type="molecule type" value="Genomic_DNA"/>
</dbReference>
<dbReference type="InterPro" id="IPR006597">
    <property type="entry name" value="Sel1-like"/>
</dbReference>
<dbReference type="Pfam" id="PF08238">
    <property type="entry name" value="Sel1"/>
    <property type="match status" value="4"/>
</dbReference>
<dbReference type="AlphaFoldDB" id="A0A367WW43"/>
<gene>
    <name evidence="1" type="ORF">TH30_12660</name>
</gene>
<evidence type="ECO:0000313" key="2">
    <source>
        <dbReference type="Proteomes" id="UP000252255"/>
    </source>
</evidence>
<dbReference type="SUPFAM" id="SSF81901">
    <property type="entry name" value="HCP-like"/>
    <property type="match status" value="1"/>
</dbReference>
<comment type="caution">
    <text evidence="1">The sequence shown here is derived from an EMBL/GenBank/DDBJ whole genome shotgun (WGS) entry which is preliminary data.</text>
</comment>
<dbReference type="Gene3D" id="1.25.40.10">
    <property type="entry name" value="Tetratricopeptide repeat domain"/>
    <property type="match status" value="1"/>
</dbReference>
<organism evidence="1 2">
    <name type="scientific">Thalassospira profundimaris</name>
    <dbReference type="NCBI Taxonomy" id="502049"/>
    <lineage>
        <taxon>Bacteria</taxon>
        <taxon>Pseudomonadati</taxon>
        <taxon>Pseudomonadota</taxon>
        <taxon>Alphaproteobacteria</taxon>
        <taxon>Rhodospirillales</taxon>
        <taxon>Thalassospiraceae</taxon>
        <taxon>Thalassospira</taxon>
    </lineage>
</organism>
<protein>
    <recommendedName>
        <fullName evidence="3">Sel1 repeat family protein</fullName>
    </recommendedName>
</protein>
<dbReference type="InterPro" id="IPR052945">
    <property type="entry name" value="Mitotic_Regulator"/>
</dbReference>
<evidence type="ECO:0008006" key="3">
    <source>
        <dbReference type="Google" id="ProtNLM"/>
    </source>
</evidence>
<dbReference type="PANTHER" id="PTHR43628:SF1">
    <property type="entry name" value="CHITIN SYNTHASE REGULATORY FACTOR 2-RELATED"/>
    <property type="match status" value="1"/>
</dbReference>
<evidence type="ECO:0000313" key="1">
    <source>
        <dbReference type="EMBL" id="RCK45429.1"/>
    </source>
</evidence>
<dbReference type="SMART" id="SM00671">
    <property type="entry name" value="SEL1"/>
    <property type="match status" value="4"/>
</dbReference>
<dbReference type="InterPro" id="IPR011990">
    <property type="entry name" value="TPR-like_helical_dom_sf"/>
</dbReference>